<protein>
    <submittedName>
        <fullName evidence="1">Uncharacterized protein</fullName>
    </submittedName>
</protein>
<sequence>MCILTDTLINYNRIVKNNPKIMTGIKSLNDPDMLVYKDKVAP</sequence>
<keyword evidence="2" id="KW-1185">Reference proteome</keyword>
<dbReference type="Proteomes" id="UP000075666">
    <property type="component" value="Unassembled WGS sequence"/>
</dbReference>
<dbReference type="EMBL" id="LQYN01000033">
    <property type="protein sequence ID" value="KYD08268.1"/>
    <property type="molecule type" value="Genomic_DNA"/>
</dbReference>
<name>A0A150L7I4_9BACI</name>
<proteinExistence type="predicted"/>
<reference evidence="1 2" key="1">
    <citation type="submission" date="2016-01" db="EMBL/GenBank/DDBJ databases">
        <title>Genome Sequences of Twelve Sporeforming Bacillus Species Isolated from Foods.</title>
        <authorList>
            <person name="Berendsen E.M."/>
            <person name="Wells-Bennik M.H."/>
            <person name="Krawcyk A.O."/>
            <person name="De Jong A."/>
            <person name="Holsappel S."/>
            <person name="Eijlander R.T."/>
            <person name="Kuipers O.P."/>
        </authorList>
    </citation>
    <scope>NUCLEOTIDE SEQUENCE [LARGE SCALE GENOMIC DNA]</scope>
    <source>
        <strain evidence="1 2">B4102</strain>
    </source>
</reference>
<dbReference type="PATRIC" id="fig|46224.3.peg.2421"/>
<gene>
    <name evidence="1" type="ORF">B4102_2841</name>
</gene>
<accession>A0A150L7I4</accession>
<evidence type="ECO:0000313" key="1">
    <source>
        <dbReference type="EMBL" id="KYD08268.1"/>
    </source>
</evidence>
<comment type="caution">
    <text evidence="1">The sequence shown here is derived from an EMBL/GenBank/DDBJ whole genome shotgun (WGS) entry which is preliminary data.</text>
</comment>
<evidence type="ECO:0000313" key="2">
    <source>
        <dbReference type="Proteomes" id="UP000075666"/>
    </source>
</evidence>
<dbReference type="AlphaFoldDB" id="A0A150L7I4"/>
<organism evidence="1 2">
    <name type="scientific">Heyndrickxia sporothermodurans</name>
    <dbReference type="NCBI Taxonomy" id="46224"/>
    <lineage>
        <taxon>Bacteria</taxon>
        <taxon>Bacillati</taxon>
        <taxon>Bacillota</taxon>
        <taxon>Bacilli</taxon>
        <taxon>Bacillales</taxon>
        <taxon>Bacillaceae</taxon>
        <taxon>Heyndrickxia</taxon>
    </lineage>
</organism>